<dbReference type="GO" id="GO:0003677">
    <property type="term" value="F:DNA binding"/>
    <property type="evidence" value="ECO:0007669"/>
    <property type="project" value="UniProtKB-UniRule"/>
</dbReference>
<evidence type="ECO:0000313" key="4">
    <source>
        <dbReference type="Proteomes" id="UP000253744"/>
    </source>
</evidence>
<keyword evidence="1 3" id="KW-0238">DNA-binding</keyword>
<evidence type="ECO:0000313" key="3">
    <source>
        <dbReference type="EMBL" id="AXH01103.1"/>
    </source>
</evidence>
<dbReference type="SUPFAM" id="SSF89447">
    <property type="entry name" value="AbrB/MazE/MraZ-like"/>
    <property type="match status" value="1"/>
</dbReference>
<geneLocation type="plasmid" evidence="4">
    <name>pdrdi</name>
</geneLocation>
<dbReference type="AlphaFoldDB" id="A0A345IN30"/>
<name>A0A345IN30_9DEIO</name>
<accession>A0A345IN30</accession>
<dbReference type="InterPro" id="IPR037914">
    <property type="entry name" value="SpoVT-AbrB_sf"/>
</dbReference>
<evidence type="ECO:0000256" key="1">
    <source>
        <dbReference type="PROSITE-ProRule" id="PRU01076"/>
    </source>
</evidence>
<proteinExistence type="predicted"/>
<dbReference type="PROSITE" id="PS51740">
    <property type="entry name" value="SPOVT_ABRB"/>
    <property type="match status" value="1"/>
</dbReference>
<sequence>MTIYTYNLKLQAQGRIVVPTDVRTELGVQEGDELILVKEDFGYRMTSRRLLAESLYGSLQKAEDDFLDFTQELLDDRKAEADRKSW</sequence>
<dbReference type="KEGG" id="dwu:DVJ83_18645"/>
<evidence type="ECO:0000259" key="2">
    <source>
        <dbReference type="PROSITE" id="PS51740"/>
    </source>
</evidence>
<dbReference type="NCBIfam" id="TIGR01439">
    <property type="entry name" value="lp_hng_hel_AbrB"/>
    <property type="match status" value="1"/>
</dbReference>
<gene>
    <name evidence="3" type="ORF">DVJ83_18645</name>
</gene>
<dbReference type="Pfam" id="PF04014">
    <property type="entry name" value="MazE_antitoxin"/>
    <property type="match status" value="1"/>
</dbReference>
<dbReference type="RefSeq" id="WP_114673738.1">
    <property type="nucleotide sequence ID" value="NZ_CP031163.1"/>
</dbReference>
<dbReference type="Proteomes" id="UP000253744">
    <property type="component" value="Plasmid pDrdI"/>
</dbReference>
<keyword evidence="3" id="KW-0614">Plasmid</keyword>
<protein>
    <submittedName>
        <fullName evidence="3">AbrB/MazE/SpoVT family DNA-binding domain-containing protein</fullName>
    </submittedName>
</protein>
<dbReference type="InterPro" id="IPR007159">
    <property type="entry name" value="SpoVT-AbrB_dom"/>
</dbReference>
<dbReference type="EMBL" id="CP031163">
    <property type="protein sequence ID" value="AXH01103.1"/>
    <property type="molecule type" value="Genomic_DNA"/>
</dbReference>
<organism evidence="3 4">
    <name type="scientific">Deinococcus wulumuqiensis</name>
    <dbReference type="NCBI Taxonomy" id="980427"/>
    <lineage>
        <taxon>Bacteria</taxon>
        <taxon>Thermotogati</taxon>
        <taxon>Deinococcota</taxon>
        <taxon>Deinococci</taxon>
        <taxon>Deinococcales</taxon>
        <taxon>Deinococcaceae</taxon>
        <taxon>Deinococcus</taxon>
    </lineage>
</organism>
<feature type="domain" description="SpoVT-AbrB" evidence="2">
    <location>
        <begin position="5"/>
        <end position="55"/>
    </location>
</feature>
<reference evidence="3 4" key="1">
    <citation type="submission" date="2018-07" db="EMBL/GenBank/DDBJ databases">
        <title>Complete Genome and Methylome Analysis of Deinococcus wulumuqiensis NEB 479.</title>
        <authorList>
            <person name="Fomenkov A."/>
            <person name="Luyten Y."/>
            <person name="Vincze T."/>
            <person name="Anton B.P."/>
            <person name="Clark T."/>
            <person name="Roberts R.J."/>
            <person name="Morgan R.D."/>
        </authorList>
    </citation>
    <scope>NUCLEOTIDE SEQUENCE [LARGE SCALE GENOMIC DNA]</scope>
    <source>
        <strain evidence="3 4">NEB 479</strain>
        <plasmid evidence="4">Plasmid pdrdi</plasmid>
    </source>
</reference>